<protein>
    <submittedName>
        <fullName evidence="5">Lipocln_cytosolic_FA-bd_dom domain-containing protein</fullName>
    </submittedName>
</protein>
<organism evidence="5">
    <name type="scientific">Enterobius vermicularis</name>
    <name type="common">Human pinworm</name>
    <dbReference type="NCBI Taxonomy" id="51028"/>
    <lineage>
        <taxon>Eukaryota</taxon>
        <taxon>Metazoa</taxon>
        <taxon>Ecdysozoa</taxon>
        <taxon>Nematoda</taxon>
        <taxon>Chromadorea</taxon>
        <taxon>Rhabditida</taxon>
        <taxon>Spirurina</taxon>
        <taxon>Oxyuridomorpha</taxon>
        <taxon>Oxyuroidea</taxon>
        <taxon>Oxyuridae</taxon>
        <taxon>Enterobius</taxon>
    </lineage>
</organism>
<dbReference type="InterPro" id="IPR056868">
    <property type="entry name" value="Lipocalin_dom_nem"/>
</dbReference>
<evidence type="ECO:0000256" key="1">
    <source>
        <dbReference type="SAM" id="SignalP"/>
    </source>
</evidence>
<dbReference type="Pfam" id="PF24976">
    <property type="entry name" value="Lipocalin_10"/>
    <property type="match status" value="1"/>
</dbReference>
<name>A0A0N4VCJ5_ENTVE</name>
<dbReference type="AlphaFoldDB" id="A0A0N4VCJ5"/>
<accession>A0A0N4VCJ5</accession>
<dbReference type="STRING" id="51028.A0A0N4VCJ5"/>
<dbReference type="EMBL" id="UXUI01009085">
    <property type="protein sequence ID" value="VDD93025.1"/>
    <property type="molecule type" value="Genomic_DNA"/>
</dbReference>
<reference evidence="5" key="1">
    <citation type="submission" date="2017-02" db="UniProtKB">
        <authorList>
            <consortium name="WormBaseParasite"/>
        </authorList>
    </citation>
    <scope>IDENTIFICATION</scope>
</reference>
<dbReference type="InterPro" id="IPR047202">
    <property type="entry name" value="Lipocalin_Blc-like_dom"/>
</dbReference>
<dbReference type="CDD" id="cd19438">
    <property type="entry name" value="lipocalin_Blc-like"/>
    <property type="match status" value="1"/>
</dbReference>
<evidence type="ECO:0000313" key="3">
    <source>
        <dbReference type="EMBL" id="VDD93025.1"/>
    </source>
</evidence>
<keyword evidence="1" id="KW-0732">Signal</keyword>
<dbReference type="FunFam" id="2.40.128.20:FF:000019">
    <property type="entry name" value="LiPocalin-Related protein"/>
    <property type="match status" value="1"/>
</dbReference>
<dbReference type="WBParaSite" id="EVEC_0000829201-mRNA-1">
    <property type="protein sequence ID" value="EVEC_0000829201-mRNA-1"/>
    <property type="gene ID" value="EVEC_0000829201"/>
</dbReference>
<dbReference type="Proteomes" id="UP000274131">
    <property type="component" value="Unassembled WGS sequence"/>
</dbReference>
<sequence length="546" mass="58801">MLRSLIFCCLVIFNAVSGEIDERPVVIRLQPQSRKPNFLKEIAPPRAVLNAHAKTGTSATTHVSGSLFKQHLTVLIIPAPFPGEQFNPREITTLPPPPPVNIPPDVQNQLIKFFGLDSFGIPGLTGNHPEGFAGAIDELRKAGIPIQGIPPENIAKFDFSDLLAHASPSFGNQLNKLYNEAAGPSDYHAGLSNIPLPEATPGENGLIGLLSTSVRKLVHDSGIADAMQQGLPTVLGTNKAPEIAHSTDTEAFEAEAAAADTGVRRQQSVAQKALSGIAAALGASGGNGPTHAGLPRIPGIPLLPGGIPRNSQGQIDVVQLIGSITRRITNGTTVADIIPPEQLQTLADNVTDALLPPTPEDFDLQKFMGRWFEGINSPRATEQRCIVHHYGGLTKNDKTATFTALKIYREGSEFGPVRYSIGYAFRGGNKNAMLQLHSSESADAQPFWIYKLGPEGTDPFGNPQYEWAIVSNWLKYPVTVLVRDPDTFKTKYEIEVLRWLEDQGFINGFVRAFNMLQPASYSSCQYADSTFTVFGPSKRAAASGAA</sequence>
<dbReference type="InterPro" id="IPR012674">
    <property type="entry name" value="Calycin"/>
</dbReference>
<feature type="chain" id="PRO_5043122829" evidence="1">
    <location>
        <begin position="19"/>
        <end position="546"/>
    </location>
</feature>
<proteinExistence type="predicted"/>
<feature type="domain" description="Lipocalin" evidence="2">
    <location>
        <begin position="361"/>
        <end position="527"/>
    </location>
</feature>
<dbReference type="SUPFAM" id="SSF50814">
    <property type="entry name" value="Lipocalins"/>
    <property type="match status" value="1"/>
</dbReference>
<reference evidence="3 4" key="2">
    <citation type="submission" date="2018-10" db="EMBL/GenBank/DDBJ databases">
        <authorList>
            <consortium name="Pathogen Informatics"/>
        </authorList>
    </citation>
    <scope>NUCLEOTIDE SEQUENCE [LARGE SCALE GENOMIC DNA]</scope>
</reference>
<evidence type="ECO:0000313" key="4">
    <source>
        <dbReference type="Proteomes" id="UP000274131"/>
    </source>
</evidence>
<evidence type="ECO:0000313" key="5">
    <source>
        <dbReference type="WBParaSite" id="EVEC_0000829201-mRNA-1"/>
    </source>
</evidence>
<dbReference type="OrthoDB" id="565904at2759"/>
<dbReference type="PANTHER" id="PTHR37437:SF1">
    <property type="entry name" value="LIPOCALIN-RELATED PROTEIN"/>
    <property type="match status" value="1"/>
</dbReference>
<feature type="signal peptide" evidence="1">
    <location>
        <begin position="1"/>
        <end position="18"/>
    </location>
</feature>
<evidence type="ECO:0000259" key="2">
    <source>
        <dbReference type="Pfam" id="PF24976"/>
    </source>
</evidence>
<keyword evidence="4" id="KW-1185">Reference proteome</keyword>
<dbReference type="PANTHER" id="PTHR37437">
    <property type="entry name" value="LIPOCALIN-RELATED PROTEIN-RELATED"/>
    <property type="match status" value="1"/>
</dbReference>
<dbReference type="Gene3D" id="2.40.128.20">
    <property type="match status" value="1"/>
</dbReference>
<gene>
    <name evidence="3" type="ORF">EVEC_LOCUS7776</name>
</gene>